<comment type="caution">
    <text evidence="2">The sequence shown here is derived from an EMBL/GenBank/DDBJ whole genome shotgun (WGS) entry which is preliminary data.</text>
</comment>
<dbReference type="Pfam" id="PF19271">
    <property type="entry name" value="Nis1"/>
    <property type="match status" value="1"/>
</dbReference>
<feature type="signal peptide" evidence="1">
    <location>
        <begin position="1"/>
        <end position="16"/>
    </location>
</feature>
<evidence type="ECO:0000256" key="1">
    <source>
        <dbReference type="SAM" id="SignalP"/>
    </source>
</evidence>
<accession>A0A9P5Q5C5</accession>
<sequence length="127" mass="13357">MKFSAILLALVSTVVAQSASIAYPQDGASFAAGSEFTLMIIKPNSLTASQEISAAIDIISCNDATLRKTLSSGPLDPQYSTPPGSLPPHQNFTLQIPPNFSAGKAQISVSRSYRIGVSLLLCLPFNT</sequence>
<feature type="chain" id="PRO_5040463843" evidence="1">
    <location>
        <begin position="17"/>
        <end position="127"/>
    </location>
</feature>
<name>A0A9P5Q5C5_9AGAR</name>
<gene>
    <name evidence="2" type="ORF">BDP27DRAFT_88433</name>
</gene>
<proteinExistence type="predicted"/>
<keyword evidence="1" id="KW-0732">Signal</keyword>
<evidence type="ECO:0000313" key="3">
    <source>
        <dbReference type="Proteomes" id="UP000772434"/>
    </source>
</evidence>
<dbReference type="Proteomes" id="UP000772434">
    <property type="component" value="Unassembled WGS sequence"/>
</dbReference>
<organism evidence="2 3">
    <name type="scientific">Rhodocollybia butyracea</name>
    <dbReference type="NCBI Taxonomy" id="206335"/>
    <lineage>
        <taxon>Eukaryota</taxon>
        <taxon>Fungi</taxon>
        <taxon>Dikarya</taxon>
        <taxon>Basidiomycota</taxon>
        <taxon>Agaricomycotina</taxon>
        <taxon>Agaricomycetes</taxon>
        <taxon>Agaricomycetidae</taxon>
        <taxon>Agaricales</taxon>
        <taxon>Marasmiineae</taxon>
        <taxon>Omphalotaceae</taxon>
        <taxon>Rhodocollybia</taxon>
    </lineage>
</organism>
<evidence type="ECO:0000313" key="2">
    <source>
        <dbReference type="EMBL" id="KAF9074872.1"/>
    </source>
</evidence>
<dbReference type="InterPro" id="IPR045469">
    <property type="entry name" value="Nis1"/>
</dbReference>
<reference evidence="2" key="1">
    <citation type="submission" date="2020-11" db="EMBL/GenBank/DDBJ databases">
        <authorList>
            <consortium name="DOE Joint Genome Institute"/>
            <person name="Ahrendt S."/>
            <person name="Riley R."/>
            <person name="Andreopoulos W."/>
            <person name="Labutti K."/>
            <person name="Pangilinan J."/>
            <person name="Ruiz-Duenas F.J."/>
            <person name="Barrasa J.M."/>
            <person name="Sanchez-Garcia M."/>
            <person name="Camarero S."/>
            <person name="Miyauchi S."/>
            <person name="Serrano A."/>
            <person name="Linde D."/>
            <person name="Babiker R."/>
            <person name="Drula E."/>
            <person name="Ayuso-Fernandez I."/>
            <person name="Pacheco R."/>
            <person name="Padilla G."/>
            <person name="Ferreira P."/>
            <person name="Barriuso J."/>
            <person name="Kellner H."/>
            <person name="Castanera R."/>
            <person name="Alfaro M."/>
            <person name="Ramirez L."/>
            <person name="Pisabarro A.G."/>
            <person name="Kuo A."/>
            <person name="Tritt A."/>
            <person name="Lipzen A."/>
            <person name="He G."/>
            <person name="Yan M."/>
            <person name="Ng V."/>
            <person name="Cullen D."/>
            <person name="Martin F."/>
            <person name="Rosso M.-N."/>
            <person name="Henrissat B."/>
            <person name="Hibbett D."/>
            <person name="Martinez A.T."/>
            <person name="Grigoriev I.V."/>
        </authorList>
    </citation>
    <scope>NUCLEOTIDE SEQUENCE</scope>
    <source>
        <strain evidence="2">AH 40177</strain>
    </source>
</reference>
<dbReference type="AlphaFoldDB" id="A0A9P5Q5C5"/>
<dbReference type="OrthoDB" id="2841294at2759"/>
<keyword evidence="3" id="KW-1185">Reference proteome</keyword>
<dbReference type="EMBL" id="JADNRY010000011">
    <property type="protein sequence ID" value="KAF9074872.1"/>
    <property type="molecule type" value="Genomic_DNA"/>
</dbReference>
<protein>
    <submittedName>
        <fullName evidence="2">Uncharacterized protein</fullName>
    </submittedName>
</protein>